<evidence type="ECO:0000313" key="1">
    <source>
        <dbReference type="EMBL" id="EXC01670.1"/>
    </source>
</evidence>
<organism evidence="1 2">
    <name type="scientific">Morus notabilis</name>
    <dbReference type="NCBI Taxonomy" id="981085"/>
    <lineage>
        <taxon>Eukaryota</taxon>
        <taxon>Viridiplantae</taxon>
        <taxon>Streptophyta</taxon>
        <taxon>Embryophyta</taxon>
        <taxon>Tracheophyta</taxon>
        <taxon>Spermatophyta</taxon>
        <taxon>Magnoliopsida</taxon>
        <taxon>eudicotyledons</taxon>
        <taxon>Gunneridae</taxon>
        <taxon>Pentapetalae</taxon>
        <taxon>rosids</taxon>
        <taxon>fabids</taxon>
        <taxon>Rosales</taxon>
        <taxon>Moraceae</taxon>
        <taxon>Moreae</taxon>
        <taxon>Morus</taxon>
    </lineage>
</organism>
<keyword evidence="2" id="KW-1185">Reference proteome</keyword>
<evidence type="ECO:0000313" key="2">
    <source>
        <dbReference type="Proteomes" id="UP000030645"/>
    </source>
</evidence>
<dbReference type="EMBL" id="KE345335">
    <property type="protein sequence ID" value="EXC01670.1"/>
    <property type="molecule type" value="Genomic_DNA"/>
</dbReference>
<accession>W9S046</accession>
<dbReference type="Proteomes" id="UP000030645">
    <property type="component" value="Unassembled WGS sequence"/>
</dbReference>
<proteinExistence type="predicted"/>
<reference evidence="2" key="1">
    <citation type="submission" date="2013-01" db="EMBL/GenBank/DDBJ databases">
        <title>Draft Genome Sequence of a Mulberry Tree, Morus notabilis C.K. Schneid.</title>
        <authorList>
            <person name="He N."/>
            <person name="Zhao S."/>
        </authorList>
    </citation>
    <scope>NUCLEOTIDE SEQUENCE</scope>
</reference>
<sequence>MEAQKKTSTFFSASLSFTIHVWTGYSGGGVAAEARNGDRNRFGNDLFVCGSVQERSCVIRKDVQKAKSMTDHKQSAMQSSTLRAILLILGLPKTIRKVPSQTNDGLLISWLLGTINEEAQPSIDEDAMAFTLWSSLEEQLLPTTIEKEGLLKNMLMTIKKGS</sequence>
<name>W9S046_9ROSA</name>
<protein>
    <submittedName>
        <fullName evidence="1">Uncharacterized protein</fullName>
    </submittedName>
</protein>
<dbReference type="AlphaFoldDB" id="W9S046"/>
<gene>
    <name evidence="1" type="ORF">L484_002846</name>
</gene>